<reference evidence="2" key="1">
    <citation type="submission" date="2019-08" db="EMBL/GenBank/DDBJ databases">
        <authorList>
            <person name="Kucharzyk K."/>
            <person name="Murdoch R.W."/>
            <person name="Higgins S."/>
            <person name="Loffler F."/>
        </authorList>
    </citation>
    <scope>NUCLEOTIDE SEQUENCE</scope>
</reference>
<name>A0A645F6F0_9ZZZZ</name>
<protein>
    <submittedName>
        <fullName evidence="2">Uncharacterized protein</fullName>
    </submittedName>
</protein>
<dbReference type="EMBL" id="VSSQ01055559">
    <property type="protein sequence ID" value="MPN09450.1"/>
    <property type="molecule type" value="Genomic_DNA"/>
</dbReference>
<feature type="compositionally biased region" description="Basic and acidic residues" evidence="1">
    <location>
        <begin position="77"/>
        <end position="92"/>
    </location>
</feature>
<gene>
    <name evidence="2" type="ORF">SDC9_156740</name>
</gene>
<feature type="region of interest" description="Disordered" evidence="1">
    <location>
        <begin position="58"/>
        <end position="92"/>
    </location>
</feature>
<evidence type="ECO:0000256" key="1">
    <source>
        <dbReference type="SAM" id="MobiDB-lite"/>
    </source>
</evidence>
<dbReference type="AlphaFoldDB" id="A0A645F6F0"/>
<sequence length="92" mass="10044">MCAGGIVARAGGGAGEVDLRQQSRGLRLALAGGAPHVFACVDDADVLRQSQRKRLFHRELQRRPARFRLNGGGGGRPRGDHEQRECRGQRDK</sequence>
<proteinExistence type="predicted"/>
<organism evidence="2">
    <name type="scientific">bioreactor metagenome</name>
    <dbReference type="NCBI Taxonomy" id="1076179"/>
    <lineage>
        <taxon>unclassified sequences</taxon>
        <taxon>metagenomes</taxon>
        <taxon>ecological metagenomes</taxon>
    </lineage>
</organism>
<accession>A0A645F6F0</accession>
<evidence type="ECO:0000313" key="2">
    <source>
        <dbReference type="EMBL" id="MPN09450.1"/>
    </source>
</evidence>
<comment type="caution">
    <text evidence="2">The sequence shown here is derived from an EMBL/GenBank/DDBJ whole genome shotgun (WGS) entry which is preliminary data.</text>
</comment>